<dbReference type="EMBL" id="JANWOI010000002">
    <property type="protein sequence ID" value="MDA5193846.1"/>
    <property type="molecule type" value="Genomic_DNA"/>
</dbReference>
<evidence type="ECO:0000313" key="3">
    <source>
        <dbReference type="Proteomes" id="UP001141619"/>
    </source>
</evidence>
<dbReference type="AlphaFoldDB" id="A0A9X3Z768"/>
<proteinExistence type="predicted"/>
<accession>A0A9X3Z768</accession>
<reference evidence="2" key="1">
    <citation type="submission" date="2022-08" db="EMBL/GenBank/DDBJ databases">
        <authorList>
            <person name="Vandamme P."/>
            <person name="Hettiarachchi A."/>
            <person name="Peeters C."/>
            <person name="Cnockaert M."/>
            <person name="Carlier A."/>
        </authorList>
    </citation>
    <scope>NUCLEOTIDE SEQUENCE</scope>
    <source>
        <strain evidence="2">LMG 31809</strain>
    </source>
</reference>
<keyword evidence="3" id="KW-1185">Reference proteome</keyword>
<dbReference type="Proteomes" id="UP001141619">
    <property type="component" value="Unassembled WGS sequence"/>
</dbReference>
<feature type="domain" description="MaoC-like" evidence="1">
    <location>
        <begin position="14"/>
        <end position="121"/>
    </location>
</feature>
<gene>
    <name evidence="2" type="ORF">NYP16_07760</name>
</gene>
<dbReference type="InterPro" id="IPR029069">
    <property type="entry name" value="HotDog_dom_sf"/>
</dbReference>
<dbReference type="SUPFAM" id="SSF54637">
    <property type="entry name" value="Thioesterase/thiol ester dehydrase-isomerase"/>
    <property type="match status" value="1"/>
</dbReference>
<organism evidence="2 3">
    <name type="scientific">Govanella unica</name>
    <dbReference type="NCBI Taxonomy" id="2975056"/>
    <lineage>
        <taxon>Bacteria</taxon>
        <taxon>Pseudomonadati</taxon>
        <taxon>Pseudomonadota</taxon>
        <taxon>Alphaproteobacteria</taxon>
        <taxon>Emcibacterales</taxon>
        <taxon>Govanellaceae</taxon>
        <taxon>Govanella</taxon>
    </lineage>
</organism>
<reference evidence="2" key="2">
    <citation type="journal article" date="2023" name="Syst. Appl. Microbiol.">
        <title>Govania unica gen. nov., sp. nov., a rare biosphere bacterium that represents a novel family in the class Alphaproteobacteria.</title>
        <authorList>
            <person name="Vandamme P."/>
            <person name="Peeters C."/>
            <person name="Hettiarachchi A."/>
            <person name="Cnockaert M."/>
            <person name="Carlier A."/>
        </authorList>
    </citation>
    <scope>NUCLEOTIDE SEQUENCE</scope>
    <source>
        <strain evidence="2">LMG 31809</strain>
    </source>
</reference>
<dbReference type="InterPro" id="IPR039375">
    <property type="entry name" value="NodN-like"/>
</dbReference>
<dbReference type="Pfam" id="PF01575">
    <property type="entry name" value="MaoC_dehydratas"/>
    <property type="match status" value="1"/>
</dbReference>
<sequence length="154" mass="17616">MLKTIPKDQLTDYVGKELGISDWFLVDQDRVNRFADVTLDHQFIHVDPERAAKETMLGGTIAHGFLTLSLLPHLIENLIIVPEGMTWGMNYGFEKIRFLAPLRVGSEIRARLTLRNLTERNRGQYQFTFDVSVEVKGSDKPILVAEWLSLIFAE</sequence>
<evidence type="ECO:0000259" key="1">
    <source>
        <dbReference type="Pfam" id="PF01575"/>
    </source>
</evidence>
<dbReference type="CDD" id="cd03450">
    <property type="entry name" value="NodN"/>
    <property type="match status" value="1"/>
</dbReference>
<dbReference type="Gene3D" id="3.10.129.10">
    <property type="entry name" value="Hotdog Thioesterase"/>
    <property type="match status" value="1"/>
</dbReference>
<name>A0A9X3Z768_9PROT</name>
<comment type="caution">
    <text evidence="2">The sequence shown here is derived from an EMBL/GenBank/DDBJ whole genome shotgun (WGS) entry which is preliminary data.</text>
</comment>
<dbReference type="InterPro" id="IPR002539">
    <property type="entry name" value="MaoC-like_dom"/>
</dbReference>
<evidence type="ECO:0000313" key="2">
    <source>
        <dbReference type="EMBL" id="MDA5193846.1"/>
    </source>
</evidence>
<protein>
    <submittedName>
        <fullName evidence="2">MaoC family dehydratase</fullName>
    </submittedName>
</protein>
<dbReference type="PANTHER" id="PTHR42993:SF1">
    <property type="entry name" value="MAOC-LIKE DEHYDRATASE DOMAIN-CONTAINING PROTEIN"/>
    <property type="match status" value="1"/>
</dbReference>
<dbReference type="PANTHER" id="PTHR42993">
    <property type="entry name" value="MAOC-LIKE DEHYDRATASE DOMAIN-CONTAINING PROTEIN"/>
    <property type="match status" value="1"/>
</dbReference>